<organism evidence="4 5">
    <name type="scientific">Volvox africanus</name>
    <dbReference type="NCBI Taxonomy" id="51714"/>
    <lineage>
        <taxon>Eukaryota</taxon>
        <taxon>Viridiplantae</taxon>
        <taxon>Chlorophyta</taxon>
        <taxon>core chlorophytes</taxon>
        <taxon>Chlorophyceae</taxon>
        <taxon>CS clade</taxon>
        <taxon>Chlamydomonadales</taxon>
        <taxon>Volvocaceae</taxon>
        <taxon>Volvox</taxon>
    </lineage>
</organism>
<feature type="non-terminal residue" evidence="4">
    <location>
        <position position="1"/>
    </location>
</feature>
<dbReference type="PANTHER" id="PTHR47466:SF1">
    <property type="entry name" value="METALLOPROTEASE MEP1 (AFU_ORTHOLOGUE AFUA_1G07730)-RELATED"/>
    <property type="match status" value="1"/>
</dbReference>
<evidence type="ECO:0000256" key="3">
    <source>
        <dbReference type="SAM" id="Phobius"/>
    </source>
</evidence>
<feature type="region of interest" description="Disordered" evidence="2">
    <location>
        <begin position="891"/>
        <end position="999"/>
    </location>
</feature>
<feature type="region of interest" description="Disordered" evidence="2">
    <location>
        <begin position="1193"/>
        <end position="1261"/>
    </location>
</feature>
<dbReference type="EMBL" id="BNCO01000006">
    <property type="protein sequence ID" value="GIL49155.1"/>
    <property type="molecule type" value="Genomic_DNA"/>
</dbReference>
<dbReference type="SUPFAM" id="SSF55486">
    <property type="entry name" value="Metalloproteases ('zincins'), catalytic domain"/>
    <property type="match status" value="1"/>
</dbReference>
<evidence type="ECO:0008006" key="6">
    <source>
        <dbReference type="Google" id="ProtNLM"/>
    </source>
</evidence>
<proteinExistence type="inferred from homology"/>
<feature type="region of interest" description="Disordered" evidence="2">
    <location>
        <begin position="786"/>
        <end position="813"/>
    </location>
</feature>
<evidence type="ECO:0000256" key="1">
    <source>
        <dbReference type="ARBA" id="ARBA00008721"/>
    </source>
</evidence>
<accession>A0A8J4EVW2</accession>
<keyword evidence="3" id="KW-1133">Transmembrane helix</keyword>
<comment type="caution">
    <text evidence="4">The sequence shown here is derived from an EMBL/GenBank/DDBJ whole genome shotgun (WGS) entry which is preliminary data.</text>
</comment>
<dbReference type="InterPro" id="IPR024079">
    <property type="entry name" value="MetalloPept_cat_dom_sf"/>
</dbReference>
<feature type="transmembrane region" description="Helical" evidence="3">
    <location>
        <begin position="1150"/>
        <end position="1173"/>
    </location>
</feature>
<name>A0A8J4EVW2_9CHLO</name>
<evidence type="ECO:0000256" key="2">
    <source>
        <dbReference type="SAM" id="MobiDB-lite"/>
    </source>
</evidence>
<dbReference type="PRINTS" id="PR01217">
    <property type="entry name" value="PRICHEXTENSN"/>
</dbReference>
<evidence type="ECO:0000313" key="4">
    <source>
        <dbReference type="EMBL" id="GIL49155.1"/>
    </source>
</evidence>
<feature type="compositionally biased region" description="Pro residues" evidence="2">
    <location>
        <begin position="892"/>
        <end position="999"/>
    </location>
</feature>
<dbReference type="AlphaFoldDB" id="A0A8J4EVW2"/>
<dbReference type="GO" id="GO:0008237">
    <property type="term" value="F:metallopeptidase activity"/>
    <property type="evidence" value="ECO:0007669"/>
    <property type="project" value="InterPro"/>
</dbReference>
<evidence type="ECO:0000313" key="5">
    <source>
        <dbReference type="Proteomes" id="UP000747399"/>
    </source>
</evidence>
<dbReference type="Gene3D" id="3.40.390.10">
    <property type="entry name" value="Collagenase (Catalytic Domain)"/>
    <property type="match status" value="1"/>
</dbReference>
<dbReference type="Proteomes" id="UP000747399">
    <property type="component" value="Unassembled WGS sequence"/>
</dbReference>
<keyword evidence="3" id="KW-0812">Transmembrane</keyword>
<gene>
    <name evidence="4" type="ORF">Vafri_5633</name>
</gene>
<sequence length="1261" mass="134368">FYMGLSLEQTISSVPMIPAQPQFDFTLSATRFKKYFSDRNSTSYLKLSMLGFLCIFVLQRVLEANGEHASETRGLEEIVLVANEDAATSTALKAISSQPFMVLKDPTTAGSSEVQRLYEQTRSVSAIGYLLFAAAEALSQAEGSSDILLPYLNPVVLRLYSSRLERCSSSTVEAIYHLSQRLYGTDPIKACHYDLYIALLEVFTWVRDNIPLQLQGVPGQPLASAMWPDMTKYPAQRLAAAVADALANPAKLGDTARLVNASCGLSPRNFAALVPDISVALKQLHADLPLLQTVAKELYNSHWTLYGGPDGSRRRAALELWGSRRQIREIKSTAEQNDTANGASGGGGSYGMMHADVDAVLRRRNLLALPANFNFTLPPSSSFTVAAPATMPELLLPMIFHIMMYNDGSGSVGPPGYDQAVSYIQRLVRIANSMAKPANIQFFIKEVRNDPLAFPQLLLADRTTWLDIPSSNCVGTSCFRDTAFMSSLVDDWPRCINVFVASDSTVSSTVPLGYAFVPGSDINPAGGHVFMTWDGLSTSGSNSLALYNDGPNTLLHETFHHLGLHHSFGNTNNAGNSCNDDDYVIDTPTSFGAVGTSSFYATAVPYCMELFWGQYGGDWDATYIRWSSTLGIPDTDMNAWADSCPGNPGYDELGNYMTYNTPVCFAALGHFTVAQVQRAHYMTSELNPVLYAWGQYYARNAAPPPPVSSPPPEPYTNICKATRKNCACKSSWSYNGNSYTYCDRIGNTNALYCEVLEPSSCPDCASLGSTCVLSCNGTAQLCKRPPAPGTSMPPPPPPRPPSPPPMPPPPPPRAVPTECLVSSSGCACRSTWSYNGVYYSYCALPDTDTRLWCQVSSSCPTFDVSNPYQYCADGLTTSYCGGRIYFSTTRIPPAPPPSLNPSPPPRPSPPPPSPAPPLPPPSPPPSPFPPPSPPSPRPPSPPPSPNPNPPPSPAPPPSPPLPPSPPSLPSQPPAPPPGPPPSPAPPQPLPPPPHASSPPPMTVVAELWGRLVINASCALLTSNQSDLIRDLTAELSRALQVPSSYIEISSLACGSIVVLYVVEFPSGIDAAKIVSAAEATDALVSRQASSAFTARWGAITDSSKNVTVLQAAELCPAGTGSASPLCAASPLPLVAAPPATKKSTGLPLPVVIGGAVGGGVVLALVATLIGLYISSRKRALVVLPTPARVGRGSQVIPVRQSPALTSSPPPRPGVGGGGHLPSTLFRPGPEGTGLYGTDTTQQPGLRYQYQQRRRSEDSSYT</sequence>
<keyword evidence="5" id="KW-1185">Reference proteome</keyword>
<keyword evidence="3" id="KW-0472">Membrane</keyword>
<protein>
    <recommendedName>
        <fullName evidence="6">Kringle domain-containing protein</fullName>
    </recommendedName>
</protein>
<reference evidence="4" key="1">
    <citation type="journal article" date="2021" name="Proc. Natl. Acad. Sci. U.S.A.">
        <title>Three genomes in the algal genus Volvox reveal the fate of a haploid sex-determining region after a transition to homothallism.</title>
        <authorList>
            <person name="Yamamoto K."/>
            <person name="Hamaji T."/>
            <person name="Kawai-Toyooka H."/>
            <person name="Matsuzaki R."/>
            <person name="Takahashi F."/>
            <person name="Nishimura Y."/>
            <person name="Kawachi M."/>
            <person name="Noguchi H."/>
            <person name="Minakuchi Y."/>
            <person name="Umen J.G."/>
            <person name="Toyoda A."/>
            <person name="Nozaki H."/>
        </authorList>
    </citation>
    <scope>NUCLEOTIDE SEQUENCE</scope>
    <source>
        <strain evidence="4">NIES-3780</strain>
    </source>
</reference>
<dbReference type="PANTHER" id="PTHR47466">
    <property type="match status" value="1"/>
</dbReference>
<comment type="similarity">
    <text evidence="1">Belongs to the peptidase M43B family.</text>
</comment>